<organism evidence="1 2">
    <name type="scientific">Cichorium intybus</name>
    <name type="common">Chicory</name>
    <dbReference type="NCBI Taxonomy" id="13427"/>
    <lineage>
        <taxon>Eukaryota</taxon>
        <taxon>Viridiplantae</taxon>
        <taxon>Streptophyta</taxon>
        <taxon>Embryophyta</taxon>
        <taxon>Tracheophyta</taxon>
        <taxon>Spermatophyta</taxon>
        <taxon>Magnoliopsida</taxon>
        <taxon>eudicotyledons</taxon>
        <taxon>Gunneridae</taxon>
        <taxon>Pentapetalae</taxon>
        <taxon>asterids</taxon>
        <taxon>campanulids</taxon>
        <taxon>Asterales</taxon>
        <taxon>Asteraceae</taxon>
        <taxon>Cichorioideae</taxon>
        <taxon>Cichorieae</taxon>
        <taxon>Cichoriinae</taxon>
        <taxon>Cichorium</taxon>
    </lineage>
</organism>
<evidence type="ECO:0000313" key="2">
    <source>
        <dbReference type="Proteomes" id="UP001055811"/>
    </source>
</evidence>
<accession>A0ACB9D2Y9</accession>
<evidence type="ECO:0000313" key="1">
    <source>
        <dbReference type="EMBL" id="KAI3740841.1"/>
    </source>
</evidence>
<name>A0ACB9D2Y9_CICIN</name>
<comment type="caution">
    <text evidence="1">The sequence shown here is derived from an EMBL/GenBank/DDBJ whole genome shotgun (WGS) entry which is preliminary data.</text>
</comment>
<sequence>MFLSLHLLWTLVLVLTASASEFNTHYCGLNTTSYTNTTYYTNLIQVLDALASDYKTENDRNFVNKTAGIYPDSVYGVYLCREDVIPSDCRNCLIEAREDINKSCPSSKDAVFWRDNCMLRFANYSMFSRMDSNTSVTECNKMNISEQTSEQSRFWEAVRDMMSRLATKASTGPNKKFAYRELNYSNNETLYGYVQCTPDLSGSDCGRCLQASVDRLGQSCHGRQGARVLTASCNVRFETFEFMRFLPDLTGKKKNPTKIVAAIVAAVCVLVVIMGMYHVYMRKKRRGVTITLHEVDEKTDENEIITDQSLQFELRAIEEATNNFSMHNKIGEGGFGGVYKGVLPNGRQIAVKRLSKGSGQGALEFKNEVVLLAKLQHRNLVRLLGFCLAAEEKILIYEYVPNHSLDYFLFDPTKQGPSMPNLGQMEEWRATRDTRSKFG</sequence>
<reference evidence="2" key="1">
    <citation type="journal article" date="2022" name="Mol. Ecol. Resour.">
        <title>The genomes of chicory, endive, great burdock and yacon provide insights into Asteraceae palaeo-polyploidization history and plant inulin production.</title>
        <authorList>
            <person name="Fan W."/>
            <person name="Wang S."/>
            <person name="Wang H."/>
            <person name="Wang A."/>
            <person name="Jiang F."/>
            <person name="Liu H."/>
            <person name="Zhao H."/>
            <person name="Xu D."/>
            <person name="Zhang Y."/>
        </authorList>
    </citation>
    <scope>NUCLEOTIDE SEQUENCE [LARGE SCALE GENOMIC DNA]</scope>
    <source>
        <strain evidence="2">cv. Punajuju</strain>
    </source>
</reference>
<dbReference type="EMBL" id="CM042013">
    <property type="protein sequence ID" value="KAI3740841.1"/>
    <property type="molecule type" value="Genomic_DNA"/>
</dbReference>
<reference evidence="1 2" key="2">
    <citation type="journal article" date="2022" name="Mol. Ecol. Resour.">
        <title>The genomes of chicory, endive, great burdock and yacon provide insights into Asteraceae paleo-polyploidization history and plant inulin production.</title>
        <authorList>
            <person name="Fan W."/>
            <person name="Wang S."/>
            <person name="Wang H."/>
            <person name="Wang A."/>
            <person name="Jiang F."/>
            <person name="Liu H."/>
            <person name="Zhao H."/>
            <person name="Xu D."/>
            <person name="Zhang Y."/>
        </authorList>
    </citation>
    <scope>NUCLEOTIDE SEQUENCE [LARGE SCALE GENOMIC DNA]</scope>
    <source>
        <strain evidence="2">cv. Punajuju</strain>
        <tissue evidence="1">Leaves</tissue>
    </source>
</reference>
<dbReference type="Proteomes" id="UP001055811">
    <property type="component" value="Linkage Group LG05"/>
</dbReference>
<protein>
    <submittedName>
        <fullName evidence="1">Uncharacterized protein</fullName>
    </submittedName>
</protein>
<proteinExistence type="predicted"/>
<keyword evidence="2" id="KW-1185">Reference proteome</keyword>
<gene>
    <name evidence="1" type="ORF">L2E82_31315</name>
</gene>